<evidence type="ECO:0000313" key="1">
    <source>
        <dbReference type="EnsemblPlants" id="KQL16798"/>
    </source>
</evidence>
<evidence type="ECO:0000313" key="2">
    <source>
        <dbReference type="Proteomes" id="UP000004995"/>
    </source>
</evidence>
<accession>K3ZDM4</accession>
<sequence length="319" mass="37119">MAHLINKDFIEFAADGSNYLTWAMGVKIVLTAKGFIGTLNEPNPQAHIPKCLQQKVSLHFVRHHFHPDLKNEYIMEDNPKKLWDSLKERYNHQQSIILSKARREWSLLQVMDFKFITEYNSIVHKICSKLHFCNQPFDDVEMIEKTLPTFLPANRILQQQYHCHNYTKYSNLIYYLLQAEKHDELLTKNHQLRPVGAAPLPEVHFNAQNNNKQFGGKKFKKDFKCGCHNHTTRKCHIAKHLVDLYQKYAGKQVHGDKFEAQFTTQSTDASCSKDVPAKHNNEQIPPQLDDLFSTDNMLVDSTDDMLVDFQSNNMFGDKN</sequence>
<dbReference type="Proteomes" id="UP000004995">
    <property type="component" value="Unassembled WGS sequence"/>
</dbReference>
<protein>
    <recommendedName>
        <fullName evidence="3">Retrotransposon Copia-like N-terminal domain-containing protein</fullName>
    </recommendedName>
</protein>
<dbReference type="EMBL" id="AGNK02002059">
    <property type="status" value="NOT_ANNOTATED_CDS"/>
    <property type="molecule type" value="Genomic_DNA"/>
</dbReference>
<name>K3ZDM4_SETIT</name>
<organism evidence="1 2">
    <name type="scientific">Setaria italica</name>
    <name type="common">Foxtail millet</name>
    <name type="synonym">Panicum italicum</name>
    <dbReference type="NCBI Taxonomy" id="4555"/>
    <lineage>
        <taxon>Eukaryota</taxon>
        <taxon>Viridiplantae</taxon>
        <taxon>Streptophyta</taxon>
        <taxon>Embryophyta</taxon>
        <taxon>Tracheophyta</taxon>
        <taxon>Spermatophyta</taxon>
        <taxon>Magnoliopsida</taxon>
        <taxon>Liliopsida</taxon>
        <taxon>Poales</taxon>
        <taxon>Poaceae</taxon>
        <taxon>PACMAD clade</taxon>
        <taxon>Panicoideae</taxon>
        <taxon>Panicodae</taxon>
        <taxon>Paniceae</taxon>
        <taxon>Cenchrinae</taxon>
        <taxon>Setaria</taxon>
    </lineage>
</organism>
<dbReference type="eggNOG" id="ENOG502QWN0">
    <property type="taxonomic scope" value="Eukaryota"/>
</dbReference>
<dbReference type="OMA" id="THLEVEH"/>
<dbReference type="PANTHER" id="PTHR33325:SF11">
    <property type="entry name" value="COLD SHOCK DOMAIN-CONTAINING PROTEIN 4-LIKE"/>
    <property type="match status" value="1"/>
</dbReference>
<dbReference type="InParanoid" id="K3ZDM4"/>
<dbReference type="AlphaFoldDB" id="K3ZDM4"/>
<reference evidence="1" key="2">
    <citation type="submission" date="2018-08" db="UniProtKB">
        <authorList>
            <consortium name="EnsemblPlants"/>
        </authorList>
    </citation>
    <scope>IDENTIFICATION</scope>
    <source>
        <strain evidence="1">Yugu1</strain>
    </source>
</reference>
<keyword evidence="2" id="KW-1185">Reference proteome</keyword>
<dbReference type="HOGENOM" id="CLU_063980_0_0_1"/>
<dbReference type="PANTHER" id="PTHR33325">
    <property type="entry name" value="ZINC FINGER, CCHC-TYPE-RELATED"/>
    <property type="match status" value="1"/>
</dbReference>
<dbReference type="EnsemblPlants" id="KQL16798">
    <property type="protein sequence ID" value="KQL16798"/>
    <property type="gene ID" value="SETIT_024662mg"/>
</dbReference>
<dbReference type="Gramene" id="KQL16798">
    <property type="protein sequence ID" value="KQL16798"/>
    <property type="gene ID" value="SETIT_024662mg"/>
</dbReference>
<reference evidence="2" key="1">
    <citation type="journal article" date="2012" name="Nat. Biotechnol.">
        <title>Reference genome sequence of the model plant Setaria.</title>
        <authorList>
            <person name="Bennetzen J.L."/>
            <person name="Schmutz J."/>
            <person name="Wang H."/>
            <person name="Percifield R."/>
            <person name="Hawkins J."/>
            <person name="Pontaroli A.C."/>
            <person name="Estep M."/>
            <person name="Feng L."/>
            <person name="Vaughn J.N."/>
            <person name="Grimwood J."/>
            <person name="Jenkins J."/>
            <person name="Barry K."/>
            <person name="Lindquist E."/>
            <person name="Hellsten U."/>
            <person name="Deshpande S."/>
            <person name="Wang X."/>
            <person name="Wu X."/>
            <person name="Mitros T."/>
            <person name="Triplett J."/>
            <person name="Yang X."/>
            <person name="Ye C.Y."/>
            <person name="Mauro-Herrera M."/>
            <person name="Wang L."/>
            <person name="Li P."/>
            <person name="Sharma M."/>
            <person name="Sharma R."/>
            <person name="Ronald P.C."/>
            <person name="Panaud O."/>
            <person name="Kellogg E.A."/>
            <person name="Brutnell T.P."/>
            <person name="Doust A.N."/>
            <person name="Tuskan G.A."/>
            <person name="Rokhsar D."/>
            <person name="Devos K.M."/>
        </authorList>
    </citation>
    <scope>NUCLEOTIDE SEQUENCE [LARGE SCALE GENOMIC DNA]</scope>
    <source>
        <strain evidence="2">cv. Yugu1</strain>
    </source>
</reference>
<evidence type="ECO:0008006" key="3">
    <source>
        <dbReference type="Google" id="ProtNLM"/>
    </source>
</evidence>
<proteinExistence type="predicted"/>